<comment type="caution">
    <text evidence="1">The sequence shown here is derived from an EMBL/GenBank/DDBJ whole genome shotgun (WGS) entry which is preliminary data.</text>
</comment>
<evidence type="ECO:0000313" key="2">
    <source>
        <dbReference type="Proteomes" id="UP000709437"/>
    </source>
</evidence>
<accession>A0A9Q2ZL44</accession>
<name>A0A9Q2ZL44_9MICO</name>
<gene>
    <name evidence="1" type="ORF">KK103_12040</name>
</gene>
<proteinExistence type="predicted"/>
<dbReference type="RefSeq" id="WP_214563289.1">
    <property type="nucleotide sequence ID" value="NZ_JAHEWX010000015.1"/>
</dbReference>
<evidence type="ECO:0008006" key="3">
    <source>
        <dbReference type="Google" id="ProtNLM"/>
    </source>
</evidence>
<dbReference type="EMBL" id="JAHEWX010000015">
    <property type="protein sequence ID" value="MBT1542496.1"/>
    <property type="molecule type" value="Genomic_DNA"/>
</dbReference>
<reference evidence="1" key="1">
    <citation type="submission" date="2021-05" db="EMBL/GenBank/DDBJ databases">
        <title>Whole genome sequence of Curtobacterium flaccumfaciens pv. flaccumfaciens strain CFBP 3417.</title>
        <authorList>
            <person name="Osdaghi E."/>
            <person name="Taghouti G."/>
            <person name="Portier P."/>
            <person name="Fazliarab A."/>
            <person name="Taghavi S.M."/>
            <person name="Briand M."/>
            <person name="Le-Saux M."/>
            <person name="Jacques M.-A."/>
        </authorList>
    </citation>
    <scope>NUCLEOTIDE SEQUENCE</scope>
    <source>
        <strain evidence="1">CFBP 3417</strain>
    </source>
</reference>
<dbReference type="AlphaFoldDB" id="A0A9Q2ZL44"/>
<protein>
    <recommendedName>
        <fullName evidence="3">Ribbon-helix-helix protein, CopG family</fullName>
    </recommendedName>
</protein>
<evidence type="ECO:0000313" key="1">
    <source>
        <dbReference type="EMBL" id="MBT1542496.1"/>
    </source>
</evidence>
<organism evidence="1 2">
    <name type="scientific">Curtobacterium flaccumfaciens pv. flaccumfaciens</name>
    <dbReference type="NCBI Taxonomy" id="138532"/>
    <lineage>
        <taxon>Bacteria</taxon>
        <taxon>Bacillati</taxon>
        <taxon>Actinomycetota</taxon>
        <taxon>Actinomycetes</taxon>
        <taxon>Micrococcales</taxon>
        <taxon>Microbacteriaceae</taxon>
        <taxon>Curtobacterium</taxon>
    </lineage>
</organism>
<sequence>MTPKENHTPVRPFRIPDEEYDPALAKARAAGTTLTAVVRQKLRDYVEEDDERND</sequence>
<dbReference type="Proteomes" id="UP000709437">
    <property type="component" value="Unassembled WGS sequence"/>
</dbReference>